<organism evidence="1 2">
    <name type="scientific">Pseudomonas monachiensis</name>
    <dbReference type="NCBI Taxonomy" id="3060212"/>
    <lineage>
        <taxon>Bacteria</taxon>
        <taxon>Pseudomonadati</taxon>
        <taxon>Pseudomonadota</taxon>
        <taxon>Gammaproteobacteria</taxon>
        <taxon>Pseudomonadales</taxon>
        <taxon>Pseudomonadaceae</taxon>
        <taxon>Pseudomonas</taxon>
    </lineage>
</organism>
<accession>A0ABW9HEK1</accession>
<sequence length="78" mass="8575">GPVESGFGWHLVWIDALTKSPPPPFETVARQVKSDWLSEQRSASKRASFDALKARYEVVVMMPASSGAIAATQTQRSR</sequence>
<keyword evidence="1" id="KW-0413">Isomerase</keyword>
<evidence type="ECO:0000313" key="1">
    <source>
        <dbReference type="EMBL" id="MFM9520578.1"/>
    </source>
</evidence>
<evidence type="ECO:0000313" key="2">
    <source>
        <dbReference type="Proteomes" id="UP001631987"/>
    </source>
</evidence>
<reference evidence="1 2" key="1">
    <citation type="submission" date="2024-12" db="EMBL/GenBank/DDBJ databases">
        <title>Pseudomonas species isolated from Lotus nodules promote plant growth.</title>
        <authorList>
            <person name="Yu Y.-H."/>
            <person name="Kurtenbach J."/>
            <person name="Crosbie D."/>
            <person name="Brachmann A."/>
            <person name="Marin M."/>
        </authorList>
    </citation>
    <scope>NUCLEOTIDE SEQUENCE [LARGE SCALE GENOMIC DNA]</scope>
    <source>
        <strain evidence="1 2">PLb12A</strain>
    </source>
</reference>
<comment type="caution">
    <text evidence="1">The sequence shown here is derived from an EMBL/GenBank/DDBJ whole genome shotgun (WGS) entry which is preliminary data.</text>
</comment>
<dbReference type="EMBL" id="JBJVNW010000018">
    <property type="protein sequence ID" value="MFM9520578.1"/>
    <property type="molecule type" value="Genomic_DNA"/>
</dbReference>
<dbReference type="GO" id="GO:0016853">
    <property type="term" value="F:isomerase activity"/>
    <property type="evidence" value="ECO:0007669"/>
    <property type="project" value="UniProtKB-KW"/>
</dbReference>
<feature type="non-terminal residue" evidence="1">
    <location>
        <position position="1"/>
    </location>
</feature>
<proteinExistence type="predicted"/>
<keyword evidence="2" id="KW-1185">Reference proteome</keyword>
<gene>
    <name evidence="1" type="ORF">ACKKH4_25460</name>
</gene>
<dbReference type="Proteomes" id="UP001631987">
    <property type="component" value="Unassembled WGS sequence"/>
</dbReference>
<name>A0ABW9HEK1_9PSED</name>
<protein>
    <submittedName>
        <fullName evidence="1">Peptidylprolyl isomerase</fullName>
    </submittedName>
</protein>
<dbReference type="RefSeq" id="WP_409079331.1">
    <property type="nucleotide sequence ID" value="NZ_JAUKFG010000018.1"/>
</dbReference>